<accession>A0A1V1NVX9</accession>
<name>A0A1V1NVX9_9BACT</name>
<dbReference type="AlphaFoldDB" id="A0A1V1NVX9"/>
<dbReference type="EMBL" id="ATBP01001772">
    <property type="protein sequence ID" value="ETR66749.1"/>
    <property type="molecule type" value="Genomic_DNA"/>
</dbReference>
<evidence type="ECO:0008006" key="3">
    <source>
        <dbReference type="Google" id="ProtNLM"/>
    </source>
</evidence>
<comment type="caution">
    <text evidence="1">The sequence shown here is derived from an EMBL/GenBank/DDBJ whole genome shotgun (WGS) entry which is preliminary data.</text>
</comment>
<dbReference type="Proteomes" id="UP000189670">
    <property type="component" value="Unassembled WGS sequence"/>
</dbReference>
<evidence type="ECO:0000313" key="2">
    <source>
        <dbReference type="Proteomes" id="UP000189670"/>
    </source>
</evidence>
<protein>
    <recommendedName>
        <fullName evidence="3">Reverse transcriptase domain-containing protein</fullName>
    </recommendedName>
</protein>
<gene>
    <name evidence="1" type="ORF">OMM_12389</name>
</gene>
<dbReference type="InterPro" id="IPR043502">
    <property type="entry name" value="DNA/RNA_pol_sf"/>
</dbReference>
<evidence type="ECO:0000313" key="1">
    <source>
        <dbReference type="EMBL" id="ETR66749.1"/>
    </source>
</evidence>
<reference evidence="2" key="1">
    <citation type="submission" date="2012-11" db="EMBL/GenBank/DDBJ databases">
        <authorList>
            <person name="Lucero-Rivera Y.E."/>
            <person name="Tovar-Ramirez D."/>
        </authorList>
    </citation>
    <scope>NUCLEOTIDE SEQUENCE [LARGE SCALE GENOMIC DNA]</scope>
    <source>
        <strain evidence="2">Araruama</strain>
    </source>
</reference>
<sequence length="90" mass="10501">MGFEADIKACFDYISHQWLENNVPMDKRILNQWLKSGYMENGRKYQTETGTPQGGLCKALHNPPYAKLAVMQSKSLKIPNINYFHWIYFA</sequence>
<proteinExistence type="predicted"/>
<dbReference type="SUPFAM" id="SSF56672">
    <property type="entry name" value="DNA/RNA polymerases"/>
    <property type="match status" value="1"/>
</dbReference>
<organism evidence="1 2">
    <name type="scientific">Candidatus Magnetoglobus multicellularis str. Araruama</name>
    <dbReference type="NCBI Taxonomy" id="890399"/>
    <lineage>
        <taxon>Bacteria</taxon>
        <taxon>Pseudomonadati</taxon>
        <taxon>Thermodesulfobacteriota</taxon>
        <taxon>Desulfobacteria</taxon>
        <taxon>Desulfobacterales</taxon>
        <taxon>Desulfobacteraceae</taxon>
        <taxon>Candidatus Magnetoglobus</taxon>
    </lineage>
</organism>